<evidence type="ECO:0000256" key="2">
    <source>
        <dbReference type="ARBA" id="ARBA00022801"/>
    </source>
</evidence>
<dbReference type="Gene3D" id="3.40.50.1170">
    <property type="entry name" value="L-asparaginase, N-terminal domain"/>
    <property type="match status" value="1"/>
</dbReference>
<dbReference type="PANTHER" id="PTHR11707">
    <property type="entry name" value="L-ASPARAGINASE"/>
    <property type="match status" value="1"/>
</dbReference>
<dbReference type="FunFam" id="3.40.50.1170:FF:000001">
    <property type="entry name" value="L-asparaginase 2"/>
    <property type="match status" value="1"/>
</dbReference>
<feature type="domain" description="Asparaginase/glutaminase C-terminal" evidence="8">
    <location>
        <begin position="216"/>
        <end position="315"/>
    </location>
</feature>
<dbReference type="SMART" id="SM00870">
    <property type="entry name" value="Asparaginase"/>
    <property type="match status" value="1"/>
</dbReference>
<comment type="similarity">
    <text evidence="1">Belongs to the asparaginase 1 family.</text>
</comment>
<evidence type="ECO:0000259" key="8">
    <source>
        <dbReference type="Pfam" id="PF17763"/>
    </source>
</evidence>
<dbReference type="Gene3D" id="3.40.50.40">
    <property type="match status" value="1"/>
</dbReference>
<gene>
    <name evidence="9" type="ORF">DFR43_102292</name>
</gene>
<feature type="active site" evidence="6">
    <location>
        <position position="91"/>
    </location>
</feature>
<dbReference type="Pfam" id="PF00710">
    <property type="entry name" value="Asparaginase"/>
    <property type="match status" value="1"/>
</dbReference>
<dbReference type="PROSITE" id="PS00917">
    <property type="entry name" value="ASN_GLN_ASE_2"/>
    <property type="match status" value="1"/>
</dbReference>
<evidence type="ECO:0000256" key="6">
    <source>
        <dbReference type="PROSITE-ProRule" id="PRU10100"/>
    </source>
</evidence>
<dbReference type="GO" id="GO:0006528">
    <property type="term" value="P:asparagine metabolic process"/>
    <property type="evidence" value="ECO:0007669"/>
    <property type="project" value="InterPro"/>
</dbReference>
<dbReference type="EMBL" id="SNYL01000002">
    <property type="protein sequence ID" value="TDQ44942.1"/>
    <property type="molecule type" value="Genomic_DNA"/>
</dbReference>
<dbReference type="PROSITE" id="PS00144">
    <property type="entry name" value="ASN_GLN_ASE_1"/>
    <property type="match status" value="1"/>
</dbReference>
<feature type="domain" description="L-asparaginase N-terminal" evidence="7">
    <location>
        <begin position="3"/>
        <end position="188"/>
    </location>
</feature>
<dbReference type="InterPro" id="IPR037152">
    <property type="entry name" value="L-asparaginase_N_sf"/>
</dbReference>
<accession>A0A4R6UFE1</accession>
<dbReference type="Proteomes" id="UP000295510">
    <property type="component" value="Unassembled WGS sequence"/>
</dbReference>
<sequence length="316" mass="33322">MKKIIVLGTGGTIAGRAASAMDNIGYKAGEVPVTALLGEVAAPDGFAVEAEQVAQIDSKDMDDAVWRRLLAAVHRHLQQPEVHGVVVTHGTDTLEETAYLLQRVLNPAKPVVMVSAMRPATSTLRDGPQNLAGGLRLAATAEARGVVAVCAGRVHSALDVRKAHNHRLDVYDSGDAGPVAALEEGRLTCWRPWPDTASDFDAHLLDRLLATPQWPRVEWITSHGGQTGAMVRALLAHAQTGGGEAPLRGLVVAGTGNGTLHQALLAALVQAQRAGVMVWRSTRCAAGRVIEGADCPIPATPLPPAKARLELMLRLV</sequence>
<evidence type="ECO:0000256" key="3">
    <source>
        <dbReference type="PIRSR" id="PIRSR001220-1"/>
    </source>
</evidence>
<dbReference type="InterPro" id="IPR027474">
    <property type="entry name" value="L-asparaginase_N"/>
</dbReference>
<dbReference type="AlphaFoldDB" id="A0A4R6UFE1"/>
<name>A0A4R6UFE1_9BURK</name>
<evidence type="ECO:0000259" key="7">
    <source>
        <dbReference type="Pfam" id="PF00710"/>
    </source>
</evidence>
<feature type="binding site" evidence="4">
    <location>
        <position position="58"/>
    </location>
    <ligand>
        <name>substrate</name>
    </ligand>
</feature>
<keyword evidence="10" id="KW-1185">Reference proteome</keyword>
<evidence type="ECO:0000313" key="9">
    <source>
        <dbReference type="EMBL" id="TDQ44942.1"/>
    </source>
</evidence>
<evidence type="ECO:0000256" key="5">
    <source>
        <dbReference type="PROSITE-ProRule" id="PRU10099"/>
    </source>
</evidence>
<evidence type="ECO:0000256" key="4">
    <source>
        <dbReference type="PIRSR" id="PIRSR001220-2"/>
    </source>
</evidence>
<evidence type="ECO:0000256" key="1">
    <source>
        <dbReference type="ARBA" id="ARBA00010518"/>
    </source>
</evidence>
<dbReference type="PIRSF" id="PIRSF500176">
    <property type="entry name" value="L_ASNase"/>
    <property type="match status" value="1"/>
</dbReference>
<dbReference type="PROSITE" id="PS51732">
    <property type="entry name" value="ASN_GLN_ASE_3"/>
    <property type="match status" value="1"/>
</dbReference>
<keyword evidence="2" id="KW-0378">Hydrolase</keyword>
<dbReference type="InterPro" id="IPR040919">
    <property type="entry name" value="Asparaginase_C"/>
</dbReference>
<dbReference type="RefSeq" id="WP_133595848.1">
    <property type="nucleotide sequence ID" value="NZ_SNYL01000002.1"/>
</dbReference>
<dbReference type="SUPFAM" id="SSF53774">
    <property type="entry name" value="Glutaminase/Asparaginase"/>
    <property type="match status" value="1"/>
</dbReference>
<dbReference type="InterPro" id="IPR036152">
    <property type="entry name" value="Asp/glu_Ase-like_sf"/>
</dbReference>
<dbReference type="OrthoDB" id="9788068at2"/>
<feature type="binding site" evidence="4">
    <location>
        <begin position="91"/>
        <end position="92"/>
    </location>
    <ligand>
        <name>substrate</name>
    </ligand>
</feature>
<dbReference type="CDD" id="cd08964">
    <property type="entry name" value="L-asparaginase_II"/>
    <property type="match status" value="1"/>
</dbReference>
<feature type="active site" description="O-isoaspartyl threonine intermediate" evidence="3">
    <location>
        <position position="12"/>
    </location>
</feature>
<proteinExistence type="inferred from homology"/>
<reference evidence="9 10" key="1">
    <citation type="submission" date="2019-03" db="EMBL/GenBank/DDBJ databases">
        <title>Genomic Encyclopedia of Type Strains, Phase IV (KMG-IV): sequencing the most valuable type-strain genomes for metagenomic binning, comparative biology and taxonomic classification.</title>
        <authorList>
            <person name="Goeker M."/>
        </authorList>
    </citation>
    <scope>NUCLEOTIDE SEQUENCE [LARGE SCALE GENOMIC DNA]</scope>
    <source>
        <strain evidence="9 10">DSM 19605</strain>
    </source>
</reference>
<feature type="active site" evidence="5">
    <location>
        <position position="12"/>
    </location>
</feature>
<comment type="caution">
    <text evidence="9">The sequence shown here is derived from an EMBL/GenBank/DDBJ whole genome shotgun (WGS) entry which is preliminary data.</text>
</comment>
<dbReference type="InterPro" id="IPR020827">
    <property type="entry name" value="Asparaginase/glutaminase_AS1"/>
</dbReference>
<dbReference type="InterPro" id="IPR027473">
    <property type="entry name" value="L-asparaginase_C"/>
</dbReference>
<dbReference type="GO" id="GO:0004067">
    <property type="term" value="F:asparaginase activity"/>
    <property type="evidence" value="ECO:0007669"/>
    <property type="project" value="UniProtKB-UniRule"/>
</dbReference>
<dbReference type="InterPro" id="IPR027475">
    <property type="entry name" value="Asparaginase/glutaminase_AS2"/>
</dbReference>
<dbReference type="PIRSF" id="PIRSF001220">
    <property type="entry name" value="L-ASNase_gatD"/>
    <property type="match status" value="1"/>
</dbReference>
<dbReference type="InterPro" id="IPR004550">
    <property type="entry name" value="AsnASE_II"/>
</dbReference>
<evidence type="ECO:0000313" key="10">
    <source>
        <dbReference type="Proteomes" id="UP000295510"/>
    </source>
</evidence>
<dbReference type="Pfam" id="PF17763">
    <property type="entry name" value="Asparaginase_C"/>
    <property type="match status" value="1"/>
</dbReference>
<organism evidence="9 10">
    <name type="scientific">Tepidicella xavieri</name>
    <dbReference type="NCBI Taxonomy" id="360241"/>
    <lineage>
        <taxon>Bacteria</taxon>
        <taxon>Pseudomonadati</taxon>
        <taxon>Pseudomonadota</taxon>
        <taxon>Betaproteobacteria</taxon>
        <taxon>Burkholderiales</taxon>
        <taxon>Tepidicella</taxon>
    </lineage>
</organism>
<dbReference type="InterPro" id="IPR006034">
    <property type="entry name" value="Asparaginase/glutaminase-like"/>
</dbReference>
<protein>
    <submittedName>
        <fullName evidence="9">L-asparaginase</fullName>
    </submittedName>
</protein>
<dbReference type="PRINTS" id="PR00139">
    <property type="entry name" value="ASNGLNASE"/>
</dbReference>
<dbReference type="PANTHER" id="PTHR11707:SF28">
    <property type="entry name" value="60 KDA LYSOPHOSPHOLIPASE"/>
    <property type="match status" value="1"/>
</dbReference>